<evidence type="ECO:0000313" key="2">
    <source>
        <dbReference type="Proteomes" id="UP001432166"/>
    </source>
</evidence>
<gene>
    <name evidence="1" type="ORF">OG288_29255</name>
</gene>
<dbReference type="Proteomes" id="UP001432166">
    <property type="component" value="Chromosome"/>
</dbReference>
<keyword evidence="2" id="KW-1185">Reference proteome</keyword>
<dbReference type="EMBL" id="CP108133">
    <property type="protein sequence ID" value="WTP52034.1"/>
    <property type="molecule type" value="Genomic_DNA"/>
</dbReference>
<name>A0ABZ1JLX1_9ACTN</name>
<reference evidence="1" key="1">
    <citation type="submission" date="2022-10" db="EMBL/GenBank/DDBJ databases">
        <title>The complete genomes of actinobacterial strains from the NBC collection.</title>
        <authorList>
            <person name="Joergensen T.S."/>
            <person name="Alvarez Arevalo M."/>
            <person name="Sterndorff E.B."/>
            <person name="Faurdal D."/>
            <person name="Vuksanovic O."/>
            <person name="Mourched A.-S."/>
            <person name="Charusanti P."/>
            <person name="Shaw S."/>
            <person name="Blin K."/>
            <person name="Weber T."/>
        </authorList>
    </citation>
    <scope>NUCLEOTIDE SEQUENCE</scope>
    <source>
        <strain evidence="1">NBC_00189</strain>
    </source>
</reference>
<proteinExistence type="predicted"/>
<evidence type="ECO:0000313" key="1">
    <source>
        <dbReference type="EMBL" id="WTP52034.1"/>
    </source>
</evidence>
<organism evidence="1 2">
    <name type="scientific">Streptomyces tauricus</name>
    <dbReference type="NCBI Taxonomy" id="68274"/>
    <lineage>
        <taxon>Bacteria</taxon>
        <taxon>Bacillati</taxon>
        <taxon>Actinomycetota</taxon>
        <taxon>Actinomycetes</taxon>
        <taxon>Kitasatosporales</taxon>
        <taxon>Streptomycetaceae</taxon>
        <taxon>Streptomyces</taxon>
        <taxon>Streptomyces aurantiacus group</taxon>
    </lineage>
</organism>
<protein>
    <submittedName>
        <fullName evidence="1">Uncharacterized protein</fullName>
    </submittedName>
</protein>
<sequence>MSSMLRSLQETHGIDVEVTYRALPFTPMAKLYLINGKEAMFSYYTVMRREAQIIGRTMNIYDPGALGPVRLFGTEERDEDTVFVEQSYLWFNSIWETVSTEMTFM</sequence>
<dbReference type="RefSeq" id="WP_328938633.1">
    <property type="nucleotide sequence ID" value="NZ_CP108133.1"/>
</dbReference>
<accession>A0ABZ1JLX1</accession>